<sequence length="375" mass="42063">MFPIAGGAGFLNFQAPHFRNLDVAKFCHRCHAKILDLSRLDRQVLGTPFYAVPKYGLCLLLWKKTREQKGVWLSSLSTSLSQTSRNWNSSMGADRDARVVLRVGAIVNKNQRSPSKPDDQKRCYERTDLPLYFHLYFKQRNVYEISTRSLPGVGRSAEEKKMERNVIPVDFRTIKAFVSLEFSGGIGMLILLSSALLSQTQLRIKRPYNAGSTLNEAAINRSRTWFSFCISWIISCFSYCLLFFAGKQLDTSKPPPFGLCLTQAALIYSAPPLTGATTSALFYDVWLMFRLASVRDHSLGRATRVLLLAAPYVMWMIITVALVITGGLTPEIVEHNLENDPFCVMKPNAIPLFIALLTLIFALAALGMLSQSFLI</sequence>
<evidence type="ECO:0000313" key="3">
    <source>
        <dbReference type="Proteomes" id="UP000518752"/>
    </source>
</evidence>
<feature type="transmembrane region" description="Helical" evidence="1">
    <location>
        <begin position="305"/>
        <end position="329"/>
    </location>
</feature>
<comment type="caution">
    <text evidence="2">The sequence shown here is derived from an EMBL/GenBank/DDBJ whole genome shotgun (WGS) entry which is preliminary data.</text>
</comment>
<dbReference type="EMBL" id="JAACJN010000001">
    <property type="protein sequence ID" value="KAF5393808.1"/>
    <property type="molecule type" value="Genomic_DNA"/>
</dbReference>
<evidence type="ECO:0000313" key="2">
    <source>
        <dbReference type="EMBL" id="KAF5393808.1"/>
    </source>
</evidence>
<keyword evidence="1" id="KW-1133">Transmembrane helix</keyword>
<feature type="transmembrane region" description="Helical" evidence="1">
    <location>
        <begin position="225"/>
        <end position="245"/>
    </location>
</feature>
<keyword evidence="3" id="KW-1185">Reference proteome</keyword>
<name>A0A8H5I2G7_9AGAR</name>
<organism evidence="2 3">
    <name type="scientific">Collybiopsis confluens</name>
    <dbReference type="NCBI Taxonomy" id="2823264"/>
    <lineage>
        <taxon>Eukaryota</taxon>
        <taxon>Fungi</taxon>
        <taxon>Dikarya</taxon>
        <taxon>Basidiomycota</taxon>
        <taxon>Agaricomycotina</taxon>
        <taxon>Agaricomycetes</taxon>
        <taxon>Agaricomycetidae</taxon>
        <taxon>Agaricales</taxon>
        <taxon>Marasmiineae</taxon>
        <taxon>Omphalotaceae</taxon>
        <taxon>Collybiopsis</taxon>
    </lineage>
</organism>
<reference evidence="2 3" key="1">
    <citation type="journal article" date="2020" name="ISME J.">
        <title>Uncovering the hidden diversity of litter-decomposition mechanisms in mushroom-forming fungi.</title>
        <authorList>
            <person name="Floudas D."/>
            <person name="Bentzer J."/>
            <person name="Ahren D."/>
            <person name="Johansson T."/>
            <person name="Persson P."/>
            <person name="Tunlid A."/>
        </authorList>
    </citation>
    <scope>NUCLEOTIDE SEQUENCE [LARGE SCALE GENOMIC DNA]</scope>
    <source>
        <strain evidence="2 3">CBS 406.79</strain>
    </source>
</reference>
<keyword evidence="1" id="KW-0472">Membrane</keyword>
<feature type="transmembrane region" description="Helical" evidence="1">
    <location>
        <begin position="176"/>
        <end position="197"/>
    </location>
</feature>
<proteinExistence type="predicted"/>
<dbReference type="OrthoDB" id="2988301at2759"/>
<evidence type="ECO:0000256" key="1">
    <source>
        <dbReference type="SAM" id="Phobius"/>
    </source>
</evidence>
<protein>
    <submittedName>
        <fullName evidence="2">Uncharacterized protein</fullName>
    </submittedName>
</protein>
<accession>A0A8H5I2G7</accession>
<dbReference type="Proteomes" id="UP000518752">
    <property type="component" value="Unassembled WGS sequence"/>
</dbReference>
<feature type="transmembrane region" description="Helical" evidence="1">
    <location>
        <begin position="349"/>
        <end position="369"/>
    </location>
</feature>
<dbReference type="AlphaFoldDB" id="A0A8H5I2G7"/>
<gene>
    <name evidence="2" type="ORF">D9757_000013</name>
</gene>
<keyword evidence="1" id="KW-0812">Transmembrane</keyword>
<feature type="transmembrane region" description="Helical" evidence="1">
    <location>
        <begin position="265"/>
        <end position="285"/>
    </location>
</feature>